<reference evidence="2" key="1">
    <citation type="submission" date="2022-11" db="UniProtKB">
        <authorList>
            <consortium name="WormBaseParasite"/>
        </authorList>
    </citation>
    <scope>IDENTIFICATION</scope>
</reference>
<evidence type="ECO:0000313" key="2">
    <source>
        <dbReference type="WBParaSite" id="PS1159_v2.g18362.t1"/>
    </source>
</evidence>
<dbReference type="Proteomes" id="UP000887580">
    <property type="component" value="Unplaced"/>
</dbReference>
<sequence>MFAKIAAGCLLVALVWFTLTCDILSYKSYKRWKEMRDYEHEKSSAGWIENEKWLFDHIASNATENQGFMKPKRFPKVRAVLKQIVDTGMKDWKVFKAKHRKNYTSVERERERMLSFINAEQYSKVQNEAFEHHNSSYKVELNDLADLSFSEYKKLNGFRYTGSRVRRSVSYPPSFMEFMNSPLPDAIDWREHGYVTDVKDQGNCGSCWAFSAIGSLEGQYKRRKGNLITFSEQNLVDCSRKKNDGCDGGFVNAAFQHIMDNRGISAEETYPYRGKQRSCLIGRSKIKITVTEYVEIPAGDEKALKVAVATMGPISVAIDTDHMGFMLYKEGVFYDKDCSSSLRKLDHAVLVVGYGTDEEFGDYWIVKNSWGDDWGMHGYIKMARNRNNNCGIASEASYPVIL</sequence>
<evidence type="ECO:0000313" key="1">
    <source>
        <dbReference type="Proteomes" id="UP000887580"/>
    </source>
</evidence>
<name>A0AC35FK40_9BILA</name>
<accession>A0AC35FK40</accession>
<proteinExistence type="predicted"/>
<protein>
    <submittedName>
        <fullName evidence="2">Cathepsin L</fullName>
    </submittedName>
</protein>
<organism evidence="1 2">
    <name type="scientific">Panagrolaimus sp. PS1159</name>
    <dbReference type="NCBI Taxonomy" id="55785"/>
    <lineage>
        <taxon>Eukaryota</taxon>
        <taxon>Metazoa</taxon>
        <taxon>Ecdysozoa</taxon>
        <taxon>Nematoda</taxon>
        <taxon>Chromadorea</taxon>
        <taxon>Rhabditida</taxon>
        <taxon>Tylenchina</taxon>
        <taxon>Panagrolaimomorpha</taxon>
        <taxon>Panagrolaimoidea</taxon>
        <taxon>Panagrolaimidae</taxon>
        <taxon>Panagrolaimus</taxon>
    </lineage>
</organism>
<dbReference type="WBParaSite" id="PS1159_v2.g18362.t1">
    <property type="protein sequence ID" value="PS1159_v2.g18362.t1"/>
    <property type="gene ID" value="PS1159_v2.g18362"/>
</dbReference>